<evidence type="ECO:0000313" key="3">
    <source>
        <dbReference type="EMBL" id="GHC60128.1"/>
    </source>
</evidence>
<dbReference type="InterPro" id="IPR019734">
    <property type="entry name" value="TPR_rpt"/>
</dbReference>
<proteinExistence type="predicted"/>
<reference evidence="3" key="1">
    <citation type="journal article" date="2014" name="Int. J. Syst. Evol. Microbiol.">
        <title>Complete genome sequence of Corynebacterium casei LMG S-19264T (=DSM 44701T), isolated from a smear-ripened cheese.</title>
        <authorList>
            <consortium name="US DOE Joint Genome Institute (JGI-PGF)"/>
            <person name="Walter F."/>
            <person name="Albersmeier A."/>
            <person name="Kalinowski J."/>
            <person name="Ruckert C."/>
        </authorList>
    </citation>
    <scope>NUCLEOTIDE SEQUENCE</scope>
    <source>
        <strain evidence="3">KCTC 12988</strain>
    </source>
</reference>
<dbReference type="Gene3D" id="1.25.40.10">
    <property type="entry name" value="Tetratricopeptide repeat domain"/>
    <property type="match status" value="1"/>
</dbReference>
<evidence type="ECO:0000256" key="2">
    <source>
        <dbReference type="SAM" id="Phobius"/>
    </source>
</evidence>
<dbReference type="EMBL" id="BMXI01000013">
    <property type="protein sequence ID" value="GHC60128.1"/>
    <property type="molecule type" value="Genomic_DNA"/>
</dbReference>
<keyword evidence="2" id="KW-0812">Transmembrane</keyword>
<name>A0A918TRM0_9BACT</name>
<sequence>MDKKLILYLIILAGLVTATVKSVQSSKEVDTALTTNEIELLEDTGHFDLDPNENVLIPLYEEGTQLSPEELANGEEPSAELAAAYEKFLGTGKKGSPILTFALFIVTGVFTGFLIVSYILPNVVQRASEEVYGSTQKVGGPSALTRAQAAVAQGEWEQAIELYQEAATEEPDNRLPWVEIAMLQRERLENPHAALLTLEQALARGGWRENDEAFFLFRKIEIFENDLNEHDQAITLLRDVIDRFPQTRHSANAMHKLHELGES</sequence>
<dbReference type="SUPFAM" id="SSF48452">
    <property type="entry name" value="TPR-like"/>
    <property type="match status" value="1"/>
</dbReference>
<accession>A0A918TRM0</accession>
<dbReference type="InterPro" id="IPR011990">
    <property type="entry name" value="TPR-like_helical_dom_sf"/>
</dbReference>
<organism evidence="3 4">
    <name type="scientific">Roseibacillus persicicus</name>
    <dbReference type="NCBI Taxonomy" id="454148"/>
    <lineage>
        <taxon>Bacteria</taxon>
        <taxon>Pseudomonadati</taxon>
        <taxon>Verrucomicrobiota</taxon>
        <taxon>Verrucomicrobiia</taxon>
        <taxon>Verrucomicrobiales</taxon>
        <taxon>Verrucomicrobiaceae</taxon>
        <taxon>Roseibacillus</taxon>
    </lineage>
</organism>
<feature type="transmembrane region" description="Helical" evidence="2">
    <location>
        <begin position="98"/>
        <end position="120"/>
    </location>
</feature>
<dbReference type="AlphaFoldDB" id="A0A918TRM0"/>
<keyword evidence="2" id="KW-1133">Transmembrane helix</keyword>
<feature type="repeat" description="TPR" evidence="1">
    <location>
        <begin position="140"/>
        <end position="173"/>
    </location>
</feature>
<keyword evidence="4" id="KW-1185">Reference proteome</keyword>
<keyword evidence="1" id="KW-0802">TPR repeat</keyword>
<evidence type="ECO:0008006" key="5">
    <source>
        <dbReference type="Google" id="ProtNLM"/>
    </source>
</evidence>
<reference evidence="3" key="2">
    <citation type="submission" date="2020-09" db="EMBL/GenBank/DDBJ databases">
        <authorList>
            <person name="Sun Q."/>
            <person name="Kim S."/>
        </authorList>
    </citation>
    <scope>NUCLEOTIDE SEQUENCE</scope>
    <source>
        <strain evidence="3">KCTC 12988</strain>
    </source>
</reference>
<dbReference type="Pfam" id="PF13428">
    <property type="entry name" value="TPR_14"/>
    <property type="match status" value="1"/>
</dbReference>
<keyword evidence="2" id="KW-0472">Membrane</keyword>
<dbReference type="Pfam" id="PF13174">
    <property type="entry name" value="TPR_6"/>
    <property type="match status" value="1"/>
</dbReference>
<evidence type="ECO:0000256" key="1">
    <source>
        <dbReference type="PROSITE-ProRule" id="PRU00339"/>
    </source>
</evidence>
<protein>
    <recommendedName>
        <fullName evidence="5">Tetratricopeptide repeat protein</fullName>
    </recommendedName>
</protein>
<dbReference type="PROSITE" id="PS50005">
    <property type="entry name" value="TPR"/>
    <property type="match status" value="1"/>
</dbReference>
<dbReference type="RefSeq" id="WP_189571340.1">
    <property type="nucleotide sequence ID" value="NZ_BMXI01000013.1"/>
</dbReference>
<dbReference type="Proteomes" id="UP000644507">
    <property type="component" value="Unassembled WGS sequence"/>
</dbReference>
<evidence type="ECO:0000313" key="4">
    <source>
        <dbReference type="Proteomes" id="UP000644507"/>
    </source>
</evidence>
<comment type="caution">
    <text evidence="3">The sequence shown here is derived from an EMBL/GenBank/DDBJ whole genome shotgun (WGS) entry which is preliminary data.</text>
</comment>
<gene>
    <name evidence="3" type="ORF">GCM10007100_29210</name>
</gene>